<feature type="signal peptide" evidence="1">
    <location>
        <begin position="1"/>
        <end position="17"/>
    </location>
</feature>
<feature type="chain" id="PRO_5016054662" description="DUF7907 domain-containing protein" evidence="1">
    <location>
        <begin position="18"/>
        <end position="198"/>
    </location>
</feature>
<dbReference type="EMBL" id="KZ805360">
    <property type="protein sequence ID" value="PVI01245.1"/>
    <property type="molecule type" value="Genomic_DNA"/>
</dbReference>
<dbReference type="OrthoDB" id="3518533at2759"/>
<organism evidence="3 4">
    <name type="scientific">Periconia macrospinosa</name>
    <dbReference type="NCBI Taxonomy" id="97972"/>
    <lineage>
        <taxon>Eukaryota</taxon>
        <taxon>Fungi</taxon>
        <taxon>Dikarya</taxon>
        <taxon>Ascomycota</taxon>
        <taxon>Pezizomycotina</taxon>
        <taxon>Dothideomycetes</taxon>
        <taxon>Pleosporomycetidae</taxon>
        <taxon>Pleosporales</taxon>
        <taxon>Massarineae</taxon>
        <taxon>Periconiaceae</taxon>
        <taxon>Periconia</taxon>
    </lineage>
</organism>
<dbReference type="InterPro" id="IPR057229">
    <property type="entry name" value="DUF7907"/>
</dbReference>
<reference evidence="3 4" key="1">
    <citation type="journal article" date="2018" name="Sci. Rep.">
        <title>Comparative genomics provides insights into the lifestyle and reveals functional heterogeneity of dark septate endophytic fungi.</title>
        <authorList>
            <person name="Knapp D.G."/>
            <person name="Nemeth J.B."/>
            <person name="Barry K."/>
            <person name="Hainaut M."/>
            <person name="Henrissat B."/>
            <person name="Johnson J."/>
            <person name="Kuo A."/>
            <person name="Lim J.H.P."/>
            <person name="Lipzen A."/>
            <person name="Nolan M."/>
            <person name="Ohm R.A."/>
            <person name="Tamas L."/>
            <person name="Grigoriev I.V."/>
            <person name="Spatafora J.W."/>
            <person name="Nagy L.G."/>
            <person name="Kovacs G.M."/>
        </authorList>
    </citation>
    <scope>NUCLEOTIDE SEQUENCE [LARGE SCALE GENOMIC DNA]</scope>
    <source>
        <strain evidence="3 4">DSE2036</strain>
    </source>
</reference>
<evidence type="ECO:0000256" key="1">
    <source>
        <dbReference type="SAM" id="SignalP"/>
    </source>
</evidence>
<dbReference type="AlphaFoldDB" id="A0A2V1DVG7"/>
<feature type="domain" description="DUF7907" evidence="2">
    <location>
        <begin position="29"/>
        <end position="174"/>
    </location>
</feature>
<proteinExistence type="predicted"/>
<evidence type="ECO:0000313" key="3">
    <source>
        <dbReference type="EMBL" id="PVI01245.1"/>
    </source>
</evidence>
<evidence type="ECO:0000313" key="4">
    <source>
        <dbReference type="Proteomes" id="UP000244855"/>
    </source>
</evidence>
<protein>
    <recommendedName>
        <fullName evidence="2">DUF7907 domain-containing protein</fullName>
    </recommendedName>
</protein>
<accession>A0A2V1DVG7</accession>
<sequence length="198" mass="20619">MQFTIFSIAALTTLASGTPMLRSRGAELSFNLRAAANPKAPASVAALRSGTWHVGSVDGKAVLFSDSSKASAFYEYGPEASPSVGTENFGITITPGGTATVPAFRPIELVANSGTENVSIEKDASGIPKLAFNNGRFQACAENEGQTDEFFLMYVQQGQRNLADCASVDLVSACSGTRFGAPMSGQLGQPHAVDCQSI</sequence>
<gene>
    <name evidence="3" type="ORF">DM02DRAFT_627776</name>
</gene>
<keyword evidence="1" id="KW-0732">Signal</keyword>
<dbReference type="Proteomes" id="UP000244855">
    <property type="component" value="Unassembled WGS sequence"/>
</dbReference>
<name>A0A2V1DVG7_9PLEO</name>
<evidence type="ECO:0000259" key="2">
    <source>
        <dbReference type="Pfam" id="PF25484"/>
    </source>
</evidence>
<keyword evidence="4" id="KW-1185">Reference proteome</keyword>
<dbReference type="Pfam" id="PF25484">
    <property type="entry name" value="DUF7907"/>
    <property type="match status" value="1"/>
</dbReference>